<accession>A0ABN2P2X2</accession>
<dbReference type="InterPro" id="IPR050367">
    <property type="entry name" value="APC_superfamily"/>
</dbReference>
<dbReference type="Pfam" id="PF13520">
    <property type="entry name" value="AA_permease_2"/>
    <property type="match status" value="1"/>
</dbReference>
<evidence type="ECO:0000256" key="6">
    <source>
        <dbReference type="SAM" id="Phobius"/>
    </source>
</evidence>
<evidence type="ECO:0000256" key="5">
    <source>
        <dbReference type="ARBA" id="ARBA00023136"/>
    </source>
</evidence>
<comment type="subcellular location">
    <subcellularLocation>
        <location evidence="1">Cell membrane</location>
        <topology evidence="1">Multi-pass membrane protein</topology>
    </subcellularLocation>
</comment>
<sequence length="518" mass="54976">MSNRTSAKNTAGGTGLSSKGLKGGQVGLIGAVVIGISCIAPAYTLTSGLGPTVSEVGVQLPAIFLVGFIPMILVALGYRELNNAMPDSGTSFTWATRAFGPWVGWMGGWGLIAATIIVLSNLAAVAVDFFYLMLAQVTGNDSLADLTLNLPLNIATTLVFVAIACWISYRGVETTKTVQYVLVAFQLIVLTWFSIAAFAHVAGGTAFDATQISWDWFNPFAVESFSAFAAGVSLSIFVYWGWDVTLTMNEETRDPDKTPGRAATATVFVIVLIYMMIALAVISYAGVGDGELGAGNPENQESIFAVLATPVMGPFAILMSLSILSSSAASLQSTFVSPARTLLAMGHYRALPKRFGRISPAYKSPGYATVAAAIAASAFYVVTRLLSENALWDTITALGLMICFYYGITALACVWYFRRDAFESVRSFLLKFLAPALGGIILFIMFIKTAFDSMDPDYGSGSSVGGVGLVFVLGMGVIILGAVLMLVMYRINPGFFRGETLRTGDSRSAAEAERSAVL</sequence>
<feature type="transmembrane region" description="Helical" evidence="6">
    <location>
        <begin position="58"/>
        <end position="78"/>
    </location>
</feature>
<dbReference type="PANTHER" id="PTHR42770:SF7">
    <property type="entry name" value="MEMBRANE PROTEIN"/>
    <property type="match status" value="1"/>
</dbReference>
<dbReference type="RefSeq" id="WP_152226293.1">
    <property type="nucleotide sequence ID" value="NZ_BAAALV010000002.1"/>
</dbReference>
<feature type="transmembrane region" description="Helical" evidence="6">
    <location>
        <begin position="395"/>
        <end position="417"/>
    </location>
</feature>
<evidence type="ECO:0000256" key="1">
    <source>
        <dbReference type="ARBA" id="ARBA00004651"/>
    </source>
</evidence>
<dbReference type="Proteomes" id="UP001500784">
    <property type="component" value="Unassembled WGS sequence"/>
</dbReference>
<evidence type="ECO:0000313" key="7">
    <source>
        <dbReference type="EMBL" id="GAA1911114.1"/>
    </source>
</evidence>
<dbReference type="Gene3D" id="1.20.1740.10">
    <property type="entry name" value="Amino acid/polyamine transporter I"/>
    <property type="match status" value="1"/>
</dbReference>
<feature type="transmembrane region" description="Helical" evidence="6">
    <location>
        <begin position="181"/>
        <end position="200"/>
    </location>
</feature>
<keyword evidence="8" id="KW-1185">Reference proteome</keyword>
<feature type="transmembrane region" description="Helical" evidence="6">
    <location>
        <begin position="152"/>
        <end position="169"/>
    </location>
</feature>
<keyword evidence="2" id="KW-1003">Cell membrane</keyword>
<protein>
    <submittedName>
        <fullName evidence="7">APC family permease</fullName>
    </submittedName>
</protein>
<organism evidence="7 8">
    <name type="scientific">Arthrobacter gandavensis</name>
    <dbReference type="NCBI Taxonomy" id="169960"/>
    <lineage>
        <taxon>Bacteria</taxon>
        <taxon>Bacillati</taxon>
        <taxon>Actinomycetota</taxon>
        <taxon>Actinomycetes</taxon>
        <taxon>Micrococcales</taxon>
        <taxon>Micrococcaceae</taxon>
        <taxon>Arthrobacter</taxon>
    </lineage>
</organism>
<feature type="transmembrane region" description="Helical" evidence="6">
    <location>
        <begin position="302"/>
        <end position="324"/>
    </location>
</feature>
<keyword evidence="4 6" id="KW-1133">Transmembrane helix</keyword>
<feature type="transmembrane region" description="Helical" evidence="6">
    <location>
        <begin position="26"/>
        <end position="46"/>
    </location>
</feature>
<evidence type="ECO:0000256" key="3">
    <source>
        <dbReference type="ARBA" id="ARBA00022692"/>
    </source>
</evidence>
<gene>
    <name evidence="7" type="ORF">GCM10009688_15090</name>
</gene>
<comment type="caution">
    <text evidence="7">The sequence shown here is derived from an EMBL/GenBank/DDBJ whole genome shotgun (WGS) entry which is preliminary data.</text>
</comment>
<evidence type="ECO:0000256" key="4">
    <source>
        <dbReference type="ARBA" id="ARBA00022989"/>
    </source>
</evidence>
<keyword evidence="3 6" id="KW-0812">Transmembrane</keyword>
<feature type="transmembrane region" description="Helical" evidence="6">
    <location>
        <begin position="467"/>
        <end position="489"/>
    </location>
</feature>
<dbReference type="InterPro" id="IPR002293">
    <property type="entry name" value="AA/rel_permease1"/>
</dbReference>
<feature type="transmembrane region" description="Helical" evidence="6">
    <location>
        <begin position="429"/>
        <end position="447"/>
    </location>
</feature>
<dbReference type="EMBL" id="BAAALV010000002">
    <property type="protein sequence ID" value="GAA1911114.1"/>
    <property type="molecule type" value="Genomic_DNA"/>
</dbReference>
<dbReference type="PIRSF" id="PIRSF006060">
    <property type="entry name" value="AA_transporter"/>
    <property type="match status" value="1"/>
</dbReference>
<feature type="transmembrane region" description="Helical" evidence="6">
    <location>
        <begin position="364"/>
        <end position="383"/>
    </location>
</feature>
<proteinExistence type="predicted"/>
<dbReference type="PANTHER" id="PTHR42770">
    <property type="entry name" value="AMINO ACID TRANSPORTER-RELATED"/>
    <property type="match status" value="1"/>
</dbReference>
<evidence type="ECO:0000313" key="8">
    <source>
        <dbReference type="Proteomes" id="UP001500784"/>
    </source>
</evidence>
<reference evidence="7 8" key="1">
    <citation type="journal article" date="2019" name="Int. J. Syst. Evol. Microbiol.">
        <title>The Global Catalogue of Microorganisms (GCM) 10K type strain sequencing project: providing services to taxonomists for standard genome sequencing and annotation.</title>
        <authorList>
            <consortium name="The Broad Institute Genomics Platform"/>
            <consortium name="The Broad Institute Genome Sequencing Center for Infectious Disease"/>
            <person name="Wu L."/>
            <person name="Ma J."/>
        </authorList>
    </citation>
    <scope>NUCLEOTIDE SEQUENCE [LARGE SCALE GENOMIC DNA]</scope>
    <source>
        <strain evidence="7 8">JCM 13316</strain>
    </source>
</reference>
<feature type="transmembrane region" description="Helical" evidence="6">
    <location>
        <begin position="99"/>
        <end position="132"/>
    </location>
</feature>
<evidence type="ECO:0000256" key="2">
    <source>
        <dbReference type="ARBA" id="ARBA00022475"/>
    </source>
</evidence>
<keyword evidence="5 6" id="KW-0472">Membrane</keyword>
<feature type="transmembrane region" description="Helical" evidence="6">
    <location>
        <begin position="262"/>
        <end position="282"/>
    </location>
</feature>
<feature type="transmembrane region" description="Helical" evidence="6">
    <location>
        <begin position="220"/>
        <end position="242"/>
    </location>
</feature>
<name>A0ABN2P2X2_9MICC</name>